<dbReference type="PANTHER" id="PTHR10695:SF46">
    <property type="entry name" value="BIFUNCTIONAL COENZYME A SYNTHASE-RELATED"/>
    <property type="match status" value="1"/>
</dbReference>
<comment type="function">
    <text evidence="5">Catalyzes the phosphorylation of the 3'-hydroxyl group of dephosphocoenzyme A to form coenzyme A.</text>
</comment>
<dbReference type="Proteomes" id="UP000657372">
    <property type="component" value="Unassembled WGS sequence"/>
</dbReference>
<comment type="caution">
    <text evidence="7">The sequence shown here is derived from an EMBL/GenBank/DDBJ whole genome shotgun (WGS) entry which is preliminary data.</text>
</comment>
<proteinExistence type="inferred from homology"/>
<keyword evidence="5" id="KW-0963">Cytoplasm</keyword>
<evidence type="ECO:0000313" key="7">
    <source>
        <dbReference type="EMBL" id="MBF8176411.1"/>
    </source>
</evidence>
<dbReference type="InterPro" id="IPR027417">
    <property type="entry name" value="P-loop_NTPase"/>
</dbReference>
<dbReference type="Pfam" id="PF01121">
    <property type="entry name" value="CoaE"/>
    <property type="match status" value="1"/>
</dbReference>
<reference evidence="7 8" key="1">
    <citation type="submission" date="2020-11" db="EMBL/GenBank/DDBJ databases">
        <title>WGS of Herminiimonas contaminans strain Marseille-Q4544 isolated from planarians Schmidtea mediterranea.</title>
        <authorList>
            <person name="Kangale L."/>
        </authorList>
    </citation>
    <scope>NUCLEOTIDE SEQUENCE [LARGE SCALE GENOMIC DNA]</scope>
    <source>
        <strain evidence="7 8">Marseille-Q4544</strain>
    </source>
</reference>
<evidence type="ECO:0000313" key="8">
    <source>
        <dbReference type="Proteomes" id="UP000657372"/>
    </source>
</evidence>
<dbReference type="SUPFAM" id="SSF52540">
    <property type="entry name" value="P-loop containing nucleoside triphosphate hydrolases"/>
    <property type="match status" value="1"/>
</dbReference>
<comment type="similarity">
    <text evidence="1 5">Belongs to the CoaE family.</text>
</comment>
<keyword evidence="5 7" id="KW-0808">Transferase</keyword>
<dbReference type="EMBL" id="JADOEL010000001">
    <property type="protein sequence ID" value="MBF8176411.1"/>
    <property type="molecule type" value="Genomic_DNA"/>
</dbReference>
<protein>
    <recommendedName>
        <fullName evidence="5 6">Dephospho-CoA kinase</fullName>
        <ecNumber evidence="5 6">2.7.1.24</ecNumber>
    </recommendedName>
    <alternativeName>
        <fullName evidence="5">Dephosphocoenzyme A kinase</fullName>
    </alternativeName>
</protein>
<dbReference type="RefSeq" id="WP_195874522.1">
    <property type="nucleotide sequence ID" value="NZ_JADOEL010000001.1"/>
</dbReference>
<dbReference type="EC" id="2.7.1.24" evidence="5 6"/>
<name>A0ABS0ENP2_9BURK</name>
<keyword evidence="5 7" id="KW-0418">Kinase</keyword>
<accession>A0ABS0ENP2</accession>
<dbReference type="HAMAP" id="MF_00376">
    <property type="entry name" value="Dephospho_CoA_kinase"/>
    <property type="match status" value="1"/>
</dbReference>
<evidence type="ECO:0000256" key="1">
    <source>
        <dbReference type="ARBA" id="ARBA00009018"/>
    </source>
</evidence>
<dbReference type="GO" id="GO:0004140">
    <property type="term" value="F:dephospho-CoA kinase activity"/>
    <property type="evidence" value="ECO:0007669"/>
    <property type="project" value="UniProtKB-EC"/>
</dbReference>
<feature type="binding site" evidence="5">
    <location>
        <begin position="19"/>
        <end position="24"/>
    </location>
    <ligand>
        <name>ATP</name>
        <dbReference type="ChEBI" id="CHEBI:30616"/>
    </ligand>
</feature>
<keyword evidence="4 5" id="KW-0173">Coenzyme A biosynthesis</keyword>
<comment type="subcellular location">
    <subcellularLocation>
        <location evidence="5">Cytoplasm</location>
    </subcellularLocation>
</comment>
<dbReference type="PANTHER" id="PTHR10695">
    <property type="entry name" value="DEPHOSPHO-COA KINASE-RELATED"/>
    <property type="match status" value="1"/>
</dbReference>
<dbReference type="PROSITE" id="PS51219">
    <property type="entry name" value="DPCK"/>
    <property type="match status" value="1"/>
</dbReference>
<evidence type="ECO:0000256" key="2">
    <source>
        <dbReference type="ARBA" id="ARBA00022741"/>
    </source>
</evidence>
<evidence type="ECO:0000256" key="5">
    <source>
        <dbReference type="HAMAP-Rule" id="MF_00376"/>
    </source>
</evidence>
<dbReference type="Gene3D" id="3.40.50.300">
    <property type="entry name" value="P-loop containing nucleotide triphosphate hydrolases"/>
    <property type="match status" value="1"/>
</dbReference>
<dbReference type="NCBIfam" id="TIGR00152">
    <property type="entry name" value="dephospho-CoA kinase"/>
    <property type="match status" value="1"/>
</dbReference>
<sequence>MDELGTFKRFSVGLTGGIGSGKSTVADLFAEQGAAVVDTDLIAHQLTAVGGIAIPAIRATFGAEFILPDGSMDRTAMRERVFAEPLEKKRLEAILIPLIRLSTREAAEQAEGAYLLFVVPLLVESGLWQQRVSRVLTVDCSEEVQIRRVMQRNNLSEQQVRAIMANQASRSARLKAADDVISNEGDSAALLPQVLELHQLYLKLASAQ</sequence>
<organism evidence="7 8">
    <name type="scientific">Herminiimonas contaminans</name>
    <dbReference type="NCBI Taxonomy" id="1111140"/>
    <lineage>
        <taxon>Bacteria</taxon>
        <taxon>Pseudomonadati</taxon>
        <taxon>Pseudomonadota</taxon>
        <taxon>Betaproteobacteria</taxon>
        <taxon>Burkholderiales</taxon>
        <taxon>Oxalobacteraceae</taxon>
        <taxon>Herminiimonas</taxon>
    </lineage>
</organism>
<keyword evidence="2 5" id="KW-0547">Nucleotide-binding</keyword>
<keyword evidence="3 5" id="KW-0067">ATP-binding</keyword>
<comment type="catalytic activity">
    <reaction evidence="5">
        <text>3'-dephospho-CoA + ATP = ADP + CoA + H(+)</text>
        <dbReference type="Rhea" id="RHEA:18245"/>
        <dbReference type="ChEBI" id="CHEBI:15378"/>
        <dbReference type="ChEBI" id="CHEBI:30616"/>
        <dbReference type="ChEBI" id="CHEBI:57287"/>
        <dbReference type="ChEBI" id="CHEBI:57328"/>
        <dbReference type="ChEBI" id="CHEBI:456216"/>
        <dbReference type="EC" id="2.7.1.24"/>
    </reaction>
</comment>
<dbReference type="InterPro" id="IPR001977">
    <property type="entry name" value="Depp_CoAkinase"/>
</dbReference>
<dbReference type="CDD" id="cd02022">
    <property type="entry name" value="DPCK"/>
    <property type="match status" value="1"/>
</dbReference>
<keyword evidence="8" id="KW-1185">Reference proteome</keyword>
<gene>
    <name evidence="5" type="primary">coaE</name>
    <name evidence="7" type="ORF">IXC47_01800</name>
</gene>
<evidence type="ECO:0000256" key="6">
    <source>
        <dbReference type="NCBIfam" id="TIGR00152"/>
    </source>
</evidence>
<evidence type="ECO:0000256" key="3">
    <source>
        <dbReference type="ARBA" id="ARBA00022840"/>
    </source>
</evidence>
<comment type="pathway">
    <text evidence="5">Cofactor biosynthesis; coenzyme A biosynthesis; CoA from (R)-pantothenate: step 5/5.</text>
</comment>
<evidence type="ECO:0000256" key="4">
    <source>
        <dbReference type="ARBA" id="ARBA00022993"/>
    </source>
</evidence>